<evidence type="ECO:0000313" key="1">
    <source>
        <dbReference type="EMBL" id="EOA87242.1"/>
    </source>
</evidence>
<dbReference type="AlphaFoldDB" id="R0KGS9"/>
<dbReference type="Proteomes" id="UP000016935">
    <property type="component" value="Unassembled WGS sequence"/>
</dbReference>
<protein>
    <recommendedName>
        <fullName evidence="3">EthD domain-containing protein</fullName>
    </recommendedName>
</protein>
<organism evidence="1 2">
    <name type="scientific">Exserohilum turcicum (strain 28A)</name>
    <name type="common">Northern leaf blight fungus</name>
    <name type="synonym">Setosphaeria turcica</name>
    <dbReference type="NCBI Taxonomy" id="671987"/>
    <lineage>
        <taxon>Eukaryota</taxon>
        <taxon>Fungi</taxon>
        <taxon>Dikarya</taxon>
        <taxon>Ascomycota</taxon>
        <taxon>Pezizomycotina</taxon>
        <taxon>Dothideomycetes</taxon>
        <taxon>Pleosporomycetidae</taxon>
        <taxon>Pleosporales</taxon>
        <taxon>Pleosporineae</taxon>
        <taxon>Pleosporaceae</taxon>
        <taxon>Exserohilum</taxon>
    </lineage>
</organism>
<dbReference type="GeneID" id="19405757"/>
<dbReference type="OrthoDB" id="2851338at2759"/>
<proteinExistence type="predicted"/>
<name>R0KGS9_EXST2</name>
<dbReference type="HOGENOM" id="CLU_073903_1_0_1"/>
<evidence type="ECO:0008006" key="3">
    <source>
        <dbReference type="Google" id="ProtNLM"/>
    </source>
</evidence>
<dbReference type="EMBL" id="KB908592">
    <property type="protein sequence ID" value="EOA87242.1"/>
    <property type="molecule type" value="Genomic_DNA"/>
</dbReference>
<dbReference type="eggNOG" id="ENOG502SR7C">
    <property type="taxonomic scope" value="Eukaryota"/>
</dbReference>
<accession>R0KGS9</accession>
<reference evidence="1 2" key="1">
    <citation type="journal article" date="2012" name="PLoS Pathog.">
        <title>Diverse lifestyles and strategies of plant pathogenesis encoded in the genomes of eighteen Dothideomycetes fungi.</title>
        <authorList>
            <person name="Ohm R.A."/>
            <person name="Feau N."/>
            <person name="Henrissat B."/>
            <person name="Schoch C.L."/>
            <person name="Horwitz B.A."/>
            <person name="Barry K.W."/>
            <person name="Condon B.J."/>
            <person name="Copeland A.C."/>
            <person name="Dhillon B."/>
            <person name="Glaser F."/>
            <person name="Hesse C.N."/>
            <person name="Kosti I."/>
            <person name="LaButti K."/>
            <person name="Lindquist E.A."/>
            <person name="Lucas S."/>
            <person name="Salamov A.A."/>
            <person name="Bradshaw R.E."/>
            <person name="Ciuffetti L."/>
            <person name="Hamelin R.C."/>
            <person name="Kema G.H.J."/>
            <person name="Lawrence C."/>
            <person name="Scott J.A."/>
            <person name="Spatafora J.W."/>
            <person name="Turgeon B.G."/>
            <person name="de Wit P.J.G.M."/>
            <person name="Zhong S."/>
            <person name="Goodwin S.B."/>
            <person name="Grigoriev I.V."/>
        </authorList>
    </citation>
    <scope>NUCLEOTIDE SEQUENCE [LARGE SCALE GENOMIC DNA]</scope>
    <source>
        <strain evidence="2">28A</strain>
    </source>
</reference>
<dbReference type="RefSeq" id="XP_008025695.1">
    <property type="nucleotide sequence ID" value="XM_008027504.1"/>
</dbReference>
<keyword evidence="2" id="KW-1185">Reference proteome</keyword>
<evidence type="ECO:0000313" key="2">
    <source>
        <dbReference type="Proteomes" id="UP000016935"/>
    </source>
</evidence>
<sequence>MSPETLHGPGLLFVRSRISPSSKEILSETTFLKWYDDEHVPEVLSKSEIKDGFRYVDIHKSSCMGDASNDKPYLACYPMHDLAYTLSSGFKNINVKSDILPGTGIIYDLADLDTSFLGFISATPKQGCADTQASYIMTSGIRPETEPGQDKVLAFYTQQTELLSQIPLYMRTLHFKLLYARTNAQSRAFKGLPTTNEPLPEPSTWLAVHEFSGLPEEDVVQSLQRSVERGVDGFGKTESEVLVWRLDRVHGRGRFLDEEE</sequence>
<gene>
    <name evidence="1" type="ORF">SETTUDRAFT_89171</name>
</gene>
<reference evidence="1 2" key="2">
    <citation type="journal article" date="2013" name="PLoS Genet.">
        <title>Comparative genome structure, secondary metabolite, and effector coding capacity across Cochliobolus pathogens.</title>
        <authorList>
            <person name="Condon B.J."/>
            <person name="Leng Y."/>
            <person name="Wu D."/>
            <person name="Bushley K.E."/>
            <person name="Ohm R.A."/>
            <person name="Otillar R."/>
            <person name="Martin J."/>
            <person name="Schackwitz W."/>
            <person name="Grimwood J."/>
            <person name="MohdZainudin N."/>
            <person name="Xue C."/>
            <person name="Wang R."/>
            <person name="Manning V.A."/>
            <person name="Dhillon B."/>
            <person name="Tu Z.J."/>
            <person name="Steffenson B.J."/>
            <person name="Salamov A."/>
            <person name="Sun H."/>
            <person name="Lowry S."/>
            <person name="LaButti K."/>
            <person name="Han J."/>
            <person name="Copeland A."/>
            <person name="Lindquist E."/>
            <person name="Barry K."/>
            <person name="Schmutz J."/>
            <person name="Baker S.E."/>
            <person name="Ciuffetti L.M."/>
            <person name="Grigoriev I.V."/>
            <person name="Zhong S."/>
            <person name="Turgeon B.G."/>
        </authorList>
    </citation>
    <scope>NUCLEOTIDE SEQUENCE [LARGE SCALE GENOMIC DNA]</scope>
    <source>
        <strain evidence="2">28A</strain>
    </source>
</reference>